<feature type="compositionally biased region" description="Basic and acidic residues" evidence="9">
    <location>
        <begin position="462"/>
        <end position="472"/>
    </location>
</feature>
<keyword evidence="4" id="KW-0677">Repeat</keyword>
<gene>
    <name evidence="10" type="ORF">Ctob_000254</name>
</gene>
<dbReference type="AlphaFoldDB" id="A0A0M0JHC6"/>
<proteinExistence type="inferred from homology"/>
<dbReference type="Proteomes" id="UP000037460">
    <property type="component" value="Unassembled WGS sequence"/>
</dbReference>
<evidence type="ECO:0000313" key="10">
    <source>
        <dbReference type="EMBL" id="KOO25991.1"/>
    </source>
</evidence>
<keyword evidence="11" id="KW-1185">Reference proteome</keyword>
<dbReference type="SMART" id="SM00185">
    <property type="entry name" value="ARM"/>
    <property type="match status" value="4"/>
</dbReference>
<evidence type="ECO:0000256" key="4">
    <source>
        <dbReference type="ARBA" id="ARBA00022737"/>
    </source>
</evidence>
<dbReference type="EMBL" id="JWZX01002904">
    <property type="protein sequence ID" value="KOO25991.1"/>
    <property type="molecule type" value="Genomic_DNA"/>
</dbReference>
<dbReference type="Gene3D" id="1.25.10.10">
    <property type="entry name" value="Leucine-rich Repeat Variant"/>
    <property type="match status" value="2"/>
</dbReference>
<organism evidence="10 11">
    <name type="scientific">Chrysochromulina tobinii</name>
    <dbReference type="NCBI Taxonomy" id="1460289"/>
    <lineage>
        <taxon>Eukaryota</taxon>
        <taxon>Haptista</taxon>
        <taxon>Haptophyta</taxon>
        <taxon>Prymnesiophyceae</taxon>
        <taxon>Prymnesiales</taxon>
        <taxon>Chrysochromulinaceae</taxon>
        <taxon>Chrysochromulina</taxon>
    </lineage>
</organism>
<feature type="region of interest" description="Disordered" evidence="9">
    <location>
        <begin position="1"/>
        <end position="38"/>
    </location>
</feature>
<evidence type="ECO:0000256" key="7">
    <source>
        <dbReference type="ARBA" id="ARBA00026209"/>
    </source>
</evidence>
<reference evidence="11" key="1">
    <citation type="journal article" date="2015" name="PLoS Genet.">
        <title>Genome Sequence and Transcriptome Analyses of Chrysochromulina tobin: Metabolic Tools for Enhanced Algal Fitness in the Prominent Order Prymnesiales (Haptophyceae).</title>
        <authorList>
            <person name="Hovde B.T."/>
            <person name="Deodato C.R."/>
            <person name="Hunsperger H.M."/>
            <person name="Ryken S.A."/>
            <person name="Yost W."/>
            <person name="Jha R.K."/>
            <person name="Patterson J."/>
            <person name="Monnat R.J. Jr."/>
            <person name="Barlow S.B."/>
            <person name="Starkenburg S.R."/>
            <person name="Cattolico R.A."/>
        </authorList>
    </citation>
    <scope>NUCLEOTIDE SEQUENCE</scope>
    <source>
        <strain evidence="11">CCMP291</strain>
    </source>
</reference>
<dbReference type="InterPro" id="IPR045156">
    <property type="entry name" value="Vac8"/>
</dbReference>
<sequence length="916" mass="95172">MAQTGSARPGSPDTETRSCSFRARTPAQRREHEIPTTETLRHSLLSPSMLKIWVPELSNQSHELVDFVSTMLIDAGMEPTPDEERPPLWLASLRSSPQEVSSIMQVLVALMRSEAVATVARASASLALARFAEYCVSAGAVGCSELGLIELLVAARAIETWCEQCGSPDYPLELRLEAARALGNLAAICDAGTAVLIEKGAVAALVRLMVSQMPAAASAIGAVGCAADADAMMIDDDEDESALAADAVAARGRSATSEAADDIRVDPSCAFPVRCVCSALQALTNLREDRSMLVALTTDACLHALLTASSFTESSFISAVPSQVASCRAAGVASWLLCLLCTEPDTAPFAIRFPGTVSAVLRHASAVSSEAQEEAAWALAAISADAEHAALLVRSPGTLPVLLELLVRPQAAVRLQSAWALANLALDPLAKRLLSERPGVVASFMCAVRMSSSMSGSSTSGERAEGEGRIRQNSEEAVNADGAHEAYDQELQQALRCLGTLLTAPAARYQLSVLSAGARATGSPDPLEELCALGLHAVPAVGEAAMRAVVHACAAPHSGVGVLLRSSAAPAQLVRMLEVPSTGLLGKRLRIALKCILQVATAAVDDAARVLEEAREAQQQHSKAKACAAQEVKAQEELVVTPTSVMAAMVHLSPGAPGTPNFGVAPGSLWVGYCRRVVVGAPAKMLLPDVPRRCFAVPETPASLEAISGSTSEILEAAEAISGRSSELASISSELGVDLAAPLDMTPLVQCVAPLVAHLQSEETCDEVRVLAISTLAAFASCSLHGDPTSFPRLIMQQGALEVLKRLRLKGSATDGRLCVRNDALVAAASAALDAIGHHLTPNSRRACGLSTRAGSADSSRRGSPKASPPSPLGQHRTFAGPLTSCATTAARLAPVAEGSASAFAAMGWAPIYRAS</sequence>
<evidence type="ECO:0000256" key="5">
    <source>
        <dbReference type="ARBA" id="ARBA00023136"/>
    </source>
</evidence>
<dbReference type="InterPro" id="IPR000225">
    <property type="entry name" value="Armadillo"/>
</dbReference>
<dbReference type="GO" id="GO:0043495">
    <property type="term" value="F:protein-membrane adaptor activity"/>
    <property type="evidence" value="ECO:0007669"/>
    <property type="project" value="InterPro"/>
</dbReference>
<feature type="compositionally biased region" description="Low complexity" evidence="9">
    <location>
        <begin position="452"/>
        <end position="461"/>
    </location>
</feature>
<evidence type="ECO:0000256" key="8">
    <source>
        <dbReference type="PROSITE-ProRule" id="PRU00259"/>
    </source>
</evidence>
<accession>A0A0M0JHC6</accession>
<dbReference type="SUPFAM" id="SSF48371">
    <property type="entry name" value="ARM repeat"/>
    <property type="match status" value="1"/>
</dbReference>
<name>A0A0M0JHC6_9EUKA</name>
<keyword evidence="6" id="KW-0449">Lipoprotein</keyword>
<dbReference type="GO" id="GO:0005774">
    <property type="term" value="C:vacuolar membrane"/>
    <property type="evidence" value="ECO:0007669"/>
    <property type="project" value="UniProtKB-SubCell"/>
</dbReference>
<dbReference type="PROSITE" id="PS50176">
    <property type="entry name" value="ARM_REPEAT"/>
    <property type="match status" value="1"/>
</dbReference>
<comment type="caution">
    <text evidence="10">The sequence shown here is derived from an EMBL/GenBank/DDBJ whole genome shotgun (WGS) entry which is preliminary data.</text>
</comment>
<comment type="subcellular location">
    <subcellularLocation>
        <location evidence="1">Vacuole membrane</location>
        <topology evidence="1">Lipid-anchor</topology>
    </subcellularLocation>
</comment>
<evidence type="ECO:0000256" key="9">
    <source>
        <dbReference type="SAM" id="MobiDB-lite"/>
    </source>
</evidence>
<feature type="repeat" description="ARM" evidence="8">
    <location>
        <begin position="397"/>
        <end position="439"/>
    </location>
</feature>
<feature type="region of interest" description="Disordered" evidence="9">
    <location>
        <begin position="847"/>
        <end position="879"/>
    </location>
</feature>
<keyword evidence="5" id="KW-0472">Membrane</keyword>
<feature type="region of interest" description="Disordered" evidence="9">
    <location>
        <begin position="452"/>
        <end position="472"/>
    </location>
</feature>
<evidence type="ECO:0000313" key="11">
    <source>
        <dbReference type="Proteomes" id="UP000037460"/>
    </source>
</evidence>
<evidence type="ECO:0000256" key="6">
    <source>
        <dbReference type="ARBA" id="ARBA00023288"/>
    </source>
</evidence>
<comment type="similarity">
    <text evidence="2">Belongs to the beta-catenin family.</text>
</comment>
<dbReference type="InterPro" id="IPR011989">
    <property type="entry name" value="ARM-like"/>
</dbReference>
<evidence type="ECO:0000256" key="3">
    <source>
        <dbReference type="ARBA" id="ARBA00022554"/>
    </source>
</evidence>
<dbReference type="GO" id="GO:0071562">
    <property type="term" value="P:nucleus-vacuole junction assembly"/>
    <property type="evidence" value="ECO:0007669"/>
    <property type="project" value="InterPro"/>
</dbReference>
<keyword evidence="3" id="KW-0926">Vacuole</keyword>
<protein>
    <recommendedName>
        <fullName evidence="7">Vacuolar protein 8</fullName>
    </recommendedName>
</protein>
<dbReference type="InterPro" id="IPR016024">
    <property type="entry name" value="ARM-type_fold"/>
</dbReference>
<dbReference type="PANTHER" id="PTHR47249">
    <property type="entry name" value="VACUOLAR PROTEIN 8"/>
    <property type="match status" value="1"/>
</dbReference>
<dbReference type="PANTHER" id="PTHR47249:SF1">
    <property type="entry name" value="VACUOLAR PROTEIN 8"/>
    <property type="match status" value="1"/>
</dbReference>
<evidence type="ECO:0000256" key="1">
    <source>
        <dbReference type="ARBA" id="ARBA00004592"/>
    </source>
</evidence>
<evidence type="ECO:0000256" key="2">
    <source>
        <dbReference type="ARBA" id="ARBA00005462"/>
    </source>
</evidence>
<feature type="compositionally biased region" description="Basic and acidic residues" evidence="9">
    <location>
        <begin position="28"/>
        <end position="38"/>
    </location>
</feature>